<dbReference type="EMBL" id="NCQP01000006">
    <property type="protein sequence ID" value="OWJ54353.1"/>
    <property type="molecule type" value="Genomic_DNA"/>
</dbReference>
<sequence>MMTRARGLLILALLLVATSTIAARAAEVAVVDSEPQPPQLFNATSVYNDSSEFDGYADMALVVVNKTSTGVDLILELSQPLPDPATETDPITRRIDVPVILGPKPPIDADAQSYGVTIYCTIESSPSGTTNTSSLPDTATCLLDTSRGKIVIGINMSSPVIPTGNFYITIAPWVNITVIDAVDNATNLAIDPLNSTTVTITVDGDPSDWNAVAGSPNLISVADADSVNEYDFADVVNTSYIAILPGSGYYTLYALVELNGTLGAPYAVPPYIMLYINASYSYNNGTITGVEPLILRLDKDNLWIYNASMSLVLGPIANGTSYYNISMSGKYIETGVYEQAIDDALRAILNLTSTDTLDSLNLTITGTEIVTLINDNPLGAELRPDLQPVYIAIARSPESGESYFVKPVTEYYNVCIAAGDSYQVSGAVTNISLVNTDTTNACISILLYNTSPLGLEELGIPGITFNEFYYISNTGGSNLSVILDIANTTAALEELAWLGLGLDAIKAVLLPLNETYAGYINMDTASTVNMSTWVFAHTPVAVVRPSFTTSTVVKGNIARHVYTVENLDYLYPVSISIAAPADYTLNASLLNLDSMGQPGSLASIEASIDTSILSPGYYEALINFTDTGSGATGSARMITIVAPETATVVSSLISGTGTILVPDIDASLDVNSTDTVNVTVITLNTTAEALPGKPRAKLIAEKSFDVIVDNTTAINTILVKVRYTDSDVQRWGVYEVTLRLYRWDPVAKKWIRLKTTGVDVVNNVIWAEVQPDELVGAPIAPAGSPAQLVGGELELPAMPTGSNGGIKPAVLLAAGFAVVAAIVMMRRHMRLGLS</sequence>
<proteinExistence type="predicted"/>
<dbReference type="EMBL" id="CP013011">
    <property type="protein sequence ID" value="ALL00280.1"/>
    <property type="molecule type" value="Genomic_DNA"/>
</dbReference>
<evidence type="ECO:0000313" key="3">
    <source>
        <dbReference type="EMBL" id="OWJ54353.1"/>
    </source>
</evidence>
<name>A0A0P0N169_9CREN</name>
<accession>A0A0P0N169</accession>
<reference evidence="2 4" key="1">
    <citation type="submission" date="2015-10" db="EMBL/GenBank/DDBJ databases">
        <title>Complete genome sequence of hyperthermophilic archaeon Pyrodictium delaneyi Su06.</title>
        <authorList>
            <person name="Jung J.-H."/>
            <person name="Lin J."/>
            <person name="Holden J.F."/>
            <person name="Park C.-S."/>
        </authorList>
    </citation>
    <scope>NUCLEOTIDE SEQUENCE [LARGE SCALE GENOMIC DNA]</scope>
    <source>
        <strain evidence="2 4">Su06</strain>
    </source>
</reference>
<keyword evidence="1" id="KW-1133">Transmembrane helix</keyword>
<reference evidence="3 5" key="2">
    <citation type="submission" date="2017-05" db="EMBL/GenBank/DDBJ databases">
        <title>The draft genome of the hyperthermophilic archaeon 'Pyrodictium delaneyi strain Hulk', an iron and nitrate reducer, reveals the capacity for sulfate reduction.</title>
        <authorList>
            <person name="Demey L.M."/>
            <person name="Miller C."/>
            <person name="Manzella M."/>
            <person name="Reguera G."/>
            <person name="Kashefi K."/>
        </authorList>
    </citation>
    <scope>NUCLEOTIDE SEQUENCE [LARGE SCALE GENOMIC DNA]</scope>
    <source>
        <strain evidence="3 5">Hulk</strain>
    </source>
</reference>
<keyword evidence="5" id="KW-1185">Reference proteome</keyword>
<dbReference type="AlphaFoldDB" id="A0A0P0N169"/>
<keyword evidence="1" id="KW-0472">Membrane</keyword>
<protein>
    <submittedName>
        <fullName evidence="2">Uncharacterized protein</fullName>
    </submittedName>
</protein>
<dbReference type="Proteomes" id="UP000196694">
    <property type="component" value="Unassembled WGS sequence"/>
</dbReference>
<feature type="transmembrane region" description="Helical" evidence="1">
    <location>
        <begin position="805"/>
        <end position="825"/>
    </location>
</feature>
<evidence type="ECO:0000313" key="2">
    <source>
        <dbReference type="EMBL" id="ALL00280.1"/>
    </source>
</evidence>
<dbReference type="KEGG" id="pdl:Pyrde_0230"/>
<evidence type="ECO:0000256" key="1">
    <source>
        <dbReference type="SAM" id="Phobius"/>
    </source>
</evidence>
<keyword evidence="1" id="KW-0812">Transmembrane</keyword>
<organism evidence="2 4">
    <name type="scientific">Pyrodictium delaneyi</name>
    <dbReference type="NCBI Taxonomy" id="1273541"/>
    <lineage>
        <taxon>Archaea</taxon>
        <taxon>Thermoproteota</taxon>
        <taxon>Thermoprotei</taxon>
        <taxon>Desulfurococcales</taxon>
        <taxon>Pyrodictiaceae</taxon>
        <taxon>Pyrodictium</taxon>
    </lineage>
</organism>
<evidence type="ECO:0000313" key="5">
    <source>
        <dbReference type="Proteomes" id="UP000196694"/>
    </source>
</evidence>
<dbReference type="Proteomes" id="UP000058613">
    <property type="component" value="Chromosome"/>
</dbReference>
<evidence type="ECO:0000313" key="4">
    <source>
        <dbReference type="Proteomes" id="UP000058613"/>
    </source>
</evidence>
<gene>
    <name evidence="3" type="ORF">Pdsh_07705</name>
    <name evidence="2" type="ORF">Pyrde_0230</name>
</gene>